<dbReference type="Proteomes" id="UP000033483">
    <property type="component" value="Unassembled WGS sequence"/>
</dbReference>
<reference evidence="2 3" key="1">
    <citation type="submission" date="2015-03" db="EMBL/GenBank/DDBJ databases">
        <authorList>
            <person name="Radwan O."/>
            <person name="Al-Naeli F.A."/>
            <person name="Rendon G.A."/>
            <person name="Fields C."/>
        </authorList>
    </citation>
    <scope>NUCLEOTIDE SEQUENCE [LARGE SCALE GENOMIC DNA]</scope>
    <source>
        <strain evidence="2">CR-DP1</strain>
    </source>
</reference>
<evidence type="ECO:0000313" key="2">
    <source>
        <dbReference type="EMBL" id="KKA30128.1"/>
    </source>
</evidence>
<feature type="compositionally biased region" description="Basic and acidic residues" evidence="1">
    <location>
        <begin position="421"/>
        <end position="432"/>
    </location>
</feature>
<dbReference type="AlphaFoldDB" id="A0A0F4ZJV3"/>
<feature type="compositionally biased region" description="Basic and acidic residues" evidence="1">
    <location>
        <begin position="326"/>
        <end position="335"/>
    </location>
</feature>
<name>A0A0F4ZJV3_9PEZI</name>
<feature type="compositionally biased region" description="Gly residues" evidence="1">
    <location>
        <begin position="433"/>
        <end position="444"/>
    </location>
</feature>
<dbReference type="InterPro" id="IPR032710">
    <property type="entry name" value="NTF2-like_dom_sf"/>
</dbReference>
<gene>
    <name evidence="2" type="ORF">TD95_002002</name>
</gene>
<organism evidence="2 3">
    <name type="scientific">Thielaviopsis punctulata</name>
    <dbReference type="NCBI Taxonomy" id="72032"/>
    <lineage>
        <taxon>Eukaryota</taxon>
        <taxon>Fungi</taxon>
        <taxon>Dikarya</taxon>
        <taxon>Ascomycota</taxon>
        <taxon>Pezizomycotina</taxon>
        <taxon>Sordariomycetes</taxon>
        <taxon>Hypocreomycetidae</taxon>
        <taxon>Microascales</taxon>
        <taxon>Ceratocystidaceae</taxon>
        <taxon>Thielaviopsis</taxon>
    </lineage>
</organism>
<dbReference type="OrthoDB" id="1162399at2759"/>
<comment type="caution">
    <text evidence="2">The sequence shown here is derived from an EMBL/GenBank/DDBJ whole genome shotgun (WGS) entry which is preliminary data.</text>
</comment>
<evidence type="ECO:0000256" key="1">
    <source>
        <dbReference type="SAM" id="MobiDB-lite"/>
    </source>
</evidence>
<sequence>MSSSTYKQFLSAPNAALLSPDATLHYITTTTTICGADNIIKHLGQVSKQIKKKAENVIDEINGGGASMLELETVMQFVVNGGPYAPGLDDNFLTDRTVTIPITHIVRYDEDGRIAQIRMKWDQGAMLKELEIISKSGRNWPIRDNRDQLRLLANCLKATGKALSNCNSHVQSYAPKQPQPQHSRGNSEVSLFCSREAGSSDLPAAVSFFARRRQPQPSFNQCTSDDEMSDAGCGGWSISQSPSARAAAVAARRTTRNHHADNQMFTQAHLSGTGSRMAQPTYEEYTTPQRPIDTRGPVRAQDVRHWDAVPGAIPETPVGSKPQPKPRRDAEKHFEIEDDGSTPVHREHYGPDQAHRQKADFQSTYTMTDAAGANTPQGKQPVPADRQKAVDNMGSSWEPADHSPVTKGGIRIAGNGMGSHRNSEPDRADGRGIHIGGDGMGGPKGTKRDWLFGGDEESPQRKPAPRVKPHNQASDLWQF</sequence>
<evidence type="ECO:0000313" key="3">
    <source>
        <dbReference type="Proteomes" id="UP000033483"/>
    </source>
</evidence>
<keyword evidence="3" id="KW-1185">Reference proteome</keyword>
<feature type="region of interest" description="Disordered" evidence="1">
    <location>
        <begin position="415"/>
        <end position="479"/>
    </location>
</feature>
<accession>A0A0F4ZJV3</accession>
<feature type="region of interest" description="Disordered" evidence="1">
    <location>
        <begin position="310"/>
        <end position="358"/>
    </location>
</feature>
<proteinExistence type="predicted"/>
<feature type="compositionally biased region" description="Basic and acidic residues" evidence="1">
    <location>
        <begin position="344"/>
        <end position="358"/>
    </location>
</feature>
<dbReference type="Gene3D" id="3.10.450.50">
    <property type="match status" value="1"/>
</dbReference>
<protein>
    <submittedName>
        <fullName evidence="2">Uncharacterized protein</fullName>
    </submittedName>
</protein>
<dbReference type="SUPFAM" id="SSF54427">
    <property type="entry name" value="NTF2-like"/>
    <property type="match status" value="1"/>
</dbReference>
<dbReference type="EMBL" id="LAEV01000489">
    <property type="protein sequence ID" value="KKA30128.1"/>
    <property type="molecule type" value="Genomic_DNA"/>
</dbReference>